<feature type="transmembrane region" description="Helical" evidence="1">
    <location>
        <begin position="82"/>
        <end position="101"/>
    </location>
</feature>
<dbReference type="InterPro" id="IPR001478">
    <property type="entry name" value="PDZ"/>
</dbReference>
<feature type="transmembrane region" description="Helical" evidence="1">
    <location>
        <begin position="58"/>
        <end position="76"/>
    </location>
</feature>
<keyword evidence="4" id="KW-1185">Reference proteome</keyword>
<protein>
    <submittedName>
        <fullName evidence="3">PDZ domain-containing protein</fullName>
    </submittedName>
</protein>
<reference evidence="4" key="1">
    <citation type="journal article" date="2019" name="Int. J. Syst. Evol. Microbiol.">
        <title>The Global Catalogue of Microorganisms (GCM) 10K type strain sequencing project: providing services to taxonomists for standard genome sequencing and annotation.</title>
        <authorList>
            <consortium name="The Broad Institute Genomics Platform"/>
            <consortium name="The Broad Institute Genome Sequencing Center for Infectious Disease"/>
            <person name="Wu L."/>
            <person name="Ma J."/>
        </authorList>
    </citation>
    <scope>NUCLEOTIDE SEQUENCE [LARGE SCALE GENOMIC DNA]</scope>
    <source>
        <strain evidence="4">CGMCC 4.7426</strain>
    </source>
</reference>
<feature type="transmembrane region" description="Helical" evidence="1">
    <location>
        <begin position="108"/>
        <end position="125"/>
    </location>
</feature>
<feature type="transmembrane region" description="Helical" evidence="1">
    <location>
        <begin position="189"/>
        <end position="211"/>
    </location>
</feature>
<accession>A0ABV9DGK9</accession>
<dbReference type="EMBL" id="JBHSFU010000004">
    <property type="protein sequence ID" value="MFC4557508.1"/>
    <property type="molecule type" value="Genomic_DNA"/>
</dbReference>
<dbReference type="SUPFAM" id="SSF50156">
    <property type="entry name" value="PDZ domain-like"/>
    <property type="match status" value="1"/>
</dbReference>
<comment type="caution">
    <text evidence="3">The sequence shown here is derived from an EMBL/GenBank/DDBJ whole genome shotgun (WGS) entry which is preliminary data.</text>
</comment>
<dbReference type="PROSITE" id="PS50106">
    <property type="entry name" value="PDZ"/>
    <property type="match status" value="1"/>
</dbReference>
<sequence>MAEAWLIEIAKGFGKFFMNPVFYWAIILTLLAGYSRIRRERMNFGLKLFDVFSEWKNTLVLSMVSGLVISLLFVGVGFVFSYTTILILCAITILLSLTLRFTMLSPSYTIGITYIALLFLPLIPINQSLTDWLAIDHINFIGISLLLAVLLTVEALLLKRNNRSNTFPDLERGRRGSWMGTHHLKKLSIIPFFILVPSGALQPIAPFWPYFSMNGETFSLILVPFLLGFDYTVRGSLPEKASARIARSIHILSLVVLLLALGSIYAGWLSLCAVAVAIIGREYINYQHRVKDQQKTGYFNRNGRGLKVLGIIPGTPADRLGILAGESIVKVNSRKTDNMDEFYLALQESGAFFKLEIIGDNGELRFVQGAIYEEDHHELGIITADHPHKEDESRAN</sequence>
<feature type="domain" description="PDZ" evidence="2">
    <location>
        <begin position="283"/>
        <end position="361"/>
    </location>
</feature>
<dbReference type="InterPro" id="IPR036034">
    <property type="entry name" value="PDZ_sf"/>
</dbReference>
<keyword evidence="1" id="KW-0812">Transmembrane</keyword>
<keyword evidence="1" id="KW-0472">Membrane</keyword>
<dbReference type="Proteomes" id="UP001595989">
    <property type="component" value="Unassembled WGS sequence"/>
</dbReference>
<name>A0ABV9DGK9_9BACI</name>
<evidence type="ECO:0000259" key="2">
    <source>
        <dbReference type="PROSITE" id="PS50106"/>
    </source>
</evidence>
<evidence type="ECO:0000313" key="4">
    <source>
        <dbReference type="Proteomes" id="UP001595989"/>
    </source>
</evidence>
<keyword evidence="1" id="KW-1133">Transmembrane helix</keyword>
<feature type="transmembrane region" description="Helical" evidence="1">
    <location>
        <begin position="254"/>
        <end position="279"/>
    </location>
</feature>
<dbReference type="InterPro" id="IPR041489">
    <property type="entry name" value="PDZ_6"/>
</dbReference>
<organism evidence="3 4">
    <name type="scientific">Virgibacillus kekensis</name>
    <dbReference type="NCBI Taxonomy" id="202261"/>
    <lineage>
        <taxon>Bacteria</taxon>
        <taxon>Bacillati</taxon>
        <taxon>Bacillota</taxon>
        <taxon>Bacilli</taxon>
        <taxon>Bacillales</taxon>
        <taxon>Bacillaceae</taxon>
        <taxon>Virgibacillus</taxon>
    </lineage>
</organism>
<dbReference type="Gene3D" id="2.30.42.10">
    <property type="match status" value="1"/>
</dbReference>
<feature type="transmembrane region" description="Helical" evidence="1">
    <location>
        <begin position="217"/>
        <end position="233"/>
    </location>
</feature>
<feature type="transmembrane region" description="Helical" evidence="1">
    <location>
        <begin position="21"/>
        <end position="37"/>
    </location>
</feature>
<gene>
    <name evidence="3" type="ORF">ACFO3D_04720</name>
</gene>
<feature type="transmembrane region" description="Helical" evidence="1">
    <location>
        <begin position="137"/>
        <end position="158"/>
    </location>
</feature>
<proteinExistence type="predicted"/>
<dbReference type="Pfam" id="PF17820">
    <property type="entry name" value="PDZ_6"/>
    <property type="match status" value="1"/>
</dbReference>
<evidence type="ECO:0000313" key="3">
    <source>
        <dbReference type="EMBL" id="MFC4557508.1"/>
    </source>
</evidence>
<evidence type="ECO:0000256" key="1">
    <source>
        <dbReference type="SAM" id="Phobius"/>
    </source>
</evidence>
<dbReference type="RefSeq" id="WP_390293483.1">
    <property type="nucleotide sequence ID" value="NZ_JBHSFU010000004.1"/>
</dbReference>